<evidence type="ECO:0000256" key="1">
    <source>
        <dbReference type="SAM" id="MobiDB-lite"/>
    </source>
</evidence>
<name>A0A0E0QQY4_ORYRU</name>
<evidence type="ECO:0000313" key="3">
    <source>
        <dbReference type="Proteomes" id="UP000008022"/>
    </source>
</evidence>
<dbReference type="HOGENOM" id="CLU_2658859_0_0_1"/>
<protein>
    <submittedName>
        <fullName evidence="2">Uncharacterized protein</fullName>
    </submittedName>
</protein>
<dbReference type="EnsemblPlants" id="ORUFI09G09720.1">
    <property type="protein sequence ID" value="ORUFI09G09720.1"/>
    <property type="gene ID" value="ORUFI09G09720"/>
</dbReference>
<evidence type="ECO:0000313" key="2">
    <source>
        <dbReference type="EnsemblPlants" id="ORUFI09G09720.1"/>
    </source>
</evidence>
<feature type="compositionally biased region" description="Low complexity" evidence="1">
    <location>
        <begin position="31"/>
        <end position="40"/>
    </location>
</feature>
<reference evidence="2" key="2">
    <citation type="submission" date="2015-06" db="UniProtKB">
        <authorList>
            <consortium name="EnsemblPlants"/>
        </authorList>
    </citation>
    <scope>IDENTIFICATION</scope>
</reference>
<keyword evidence="3" id="KW-1185">Reference proteome</keyword>
<dbReference type="Proteomes" id="UP000008022">
    <property type="component" value="Unassembled WGS sequence"/>
</dbReference>
<feature type="compositionally biased region" description="Low complexity" evidence="1">
    <location>
        <begin position="48"/>
        <end position="57"/>
    </location>
</feature>
<sequence>MVLFLALQSMGGDSPHRWRDREEWRGGTPKALTTSSASATPSDVGLVRPAASAAPPLRCRPPPPRRSIGLSPLRKL</sequence>
<dbReference type="Gramene" id="ORUFI09G09720.1">
    <property type="protein sequence ID" value="ORUFI09G09720.1"/>
    <property type="gene ID" value="ORUFI09G09720"/>
</dbReference>
<accession>A0A0E0QQY4</accession>
<reference evidence="3" key="1">
    <citation type="submission" date="2013-06" db="EMBL/GenBank/DDBJ databases">
        <authorList>
            <person name="Zhao Q."/>
        </authorList>
    </citation>
    <scope>NUCLEOTIDE SEQUENCE</scope>
    <source>
        <strain evidence="3">cv. W1943</strain>
    </source>
</reference>
<feature type="region of interest" description="Disordered" evidence="1">
    <location>
        <begin position="11"/>
        <end position="76"/>
    </location>
</feature>
<dbReference type="AlphaFoldDB" id="A0A0E0QQY4"/>
<feature type="compositionally biased region" description="Basic and acidic residues" evidence="1">
    <location>
        <begin position="14"/>
        <end position="25"/>
    </location>
</feature>
<organism evidence="2 3">
    <name type="scientific">Oryza rufipogon</name>
    <name type="common">Brownbeard rice</name>
    <name type="synonym">Asian wild rice</name>
    <dbReference type="NCBI Taxonomy" id="4529"/>
    <lineage>
        <taxon>Eukaryota</taxon>
        <taxon>Viridiplantae</taxon>
        <taxon>Streptophyta</taxon>
        <taxon>Embryophyta</taxon>
        <taxon>Tracheophyta</taxon>
        <taxon>Spermatophyta</taxon>
        <taxon>Magnoliopsida</taxon>
        <taxon>Liliopsida</taxon>
        <taxon>Poales</taxon>
        <taxon>Poaceae</taxon>
        <taxon>BOP clade</taxon>
        <taxon>Oryzoideae</taxon>
        <taxon>Oryzeae</taxon>
        <taxon>Oryzinae</taxon>
        <taxon>Oryza</taxon>
    </lineage>
</organism>
<proteinExistence type="predicted"/>